<keyword evidence="17" id="KW-1185">Reference proteome</keyword>
<feature type="transmembrane region" description="Helical" evidence="14">
    <location>
        <begin position="34"/>
        <end position="56"/>
    </location>
</feature>
<dbReference type="OrthoDB" id="3944240at2759"/>
<reference evidence="16 17" key="1">
    <citation type="submission" date="2017-04" db="EMBL/GenBank/DDBJ databases">
        <title>Draft genome sequence of Marssonina coronaria NL1: causal agent of apple blotch.</title>
        <authorList>
            <person name="Cheng Q."/>
        </authorList>
    </citation>
    <scope>NUCLEOTIDE SEQUENCE [LARGE SCALE GENOMIC DNA]</scope>
    <source>
        <strain evidence="16 17">NL1</strain>
    </source>
</reference>
<feature type="transmembrane region" description="Helical" evidence="14">
    <location>
        <begin position="142"/>
        <end position="161"/>
    </location>
</feature>
<evidence type="ECO:0000256" key="9">
    <source>
        <dbReference type="ARBA" id="ARBA00023002"/>
    </source>
</evidence>
<dbReference type="InterPro" id="IPR039261">
    <property type="entry name" value="FNR_nucleotide-bd"/>
</dbReference>
<keyword evidence="12" id="KW-0325">Glycoprotein</keyword>
<dbReference type="PANTHER" id="PTHR32361">
    <property type="entry name" value="FERRIC/CUPRIC REDUCTASE TRANSMEMBRANE COMPONENT"/>
    <property type="match status" value="1"/>
</dbReference>
<dbReference type="InterPro" id="IPR017938">
    <property type="entry name" value="Riboflavin_synthase-like_b-brl"/>
</dbReference>
<evidence type="ECO:0000256" key="8">
    <source>
        <dbReference type="ARBA" id="ARBA00022989"/>
    </source>
</evidence>
<keyword evidence="10" id="KW-0406">Ion transport</keyword>
<dbReference type="EC" id="1.16.1.9" evidence="3"/>
<dbReference type="GO" id="GO:0006879">
    <property type="term" value="P:intracellular iron ion homeostasis"/>
    <property type="evidence" value="ECO:0007669"/>
    <property type="project" value="TreeGrafter"/>
</dbReference>
<feature type="transmembrane region" description="Helical" evidence="14">
    <location>
        <begin position="181"/>
        <end position="202"/>
    </location>
</feature>
<feature type="transmembrane region" description="Helical" evidence="14">
    <location>
        <begin position="223"/>
        <end position="243"/>
    </location>
</feature>
<keyword evidence="11 14" id="KW-0472">Membrane</keyword>
<dbReference type="InterPro" id="IPR013121">
    <property type="entry name" value="Fe_red_NAD-bd_6"/>
</dbReference>
<feature type="transmembrane region" description="Helical" evidence="14">
    <location>
        <begin position="106"/>
        <end position="130"/>
    </location>
</feature>
<dbReference type="Pfam" id="PF01794">
    <property type="entry name" value="Ferric_reduct"/>
    <property type="match status" value="1"/>
</dbReference>
<dbReference type="PROSITE" id="PS51384">
    <property type="entry name" value="FAD_FR"/>
    <property type="match status" value="1"/>
</dbReference>
<evidence type="ECO:0000256" key="2">
    <source>
        <dbReference type="ARBA" id="ARBA00006278"/>
    </source>
</evidence>
<comment type="similarity">
    <text evidence="2">Belongs to the ferric reductase (FRE) family.</text>
</comment>
<organism evidence="16 17">
    <name type="scientific">Diplocarpon coronariae</name>
    <dbReference type="NCBI Taxonomy" id="2795749"/>
    <lineage>
        <taxon>Eukaryota</taxon>
        <taxon>Fungi</taxon>
        <taxon>Dikarya</taxon>
        <taxon>Ascomycota</taxon>
        <taxon>Pezizomycotina</taxon>
        <taxon>Leotiomycetes</taxon>
        <taxon>Helotiales</taxon>
        <taxon>Drepanopezizaceae</taxon>
        <taxon>Diplocarpon</taxon>
    </lineage>
</organism>
<evidence type="ECO:0000256" key="5">
    <source>
        <dbReference type="ARBA" id="ARBA00022475"/>
    </source>
</evidence>
<protein>
    <recommendedName>
        <fullName evidence="3">ferric-chelate reductase (NADPH)</fullName>
        <ecNumber evidence="3">1.16.1.9</ecNumber>
    </recommendedName>
</protein>
<accession>A0A218YZT7</accession>
<dbReference type="GO" id="GO:0052851">
    <property type="term" value="F:ferric-chelate reductase (NADPH) activity"/>
    <property type="evidence" value="ECO:0007669"/>
    <property type="project" value="UniProtKB-EC"/>
</dbReference>
<dbReference type="EMBL" id="MZNU01000298">
    <property type="protein sequence ID" value="OWP00944.1"/>
    <property type="molecule type" value="Genomic_DNA"/>
</dbReference>
<dbReference type="InParanoid" id="A0A218YZT7"/>
<keyword evidence="8 14" id="KW-1133">Transmembrane helix</keyword>
<dbReference type="SFLD" id="SFLDG01168">
    <property type="entry name" value="Ferric_reductase_subgroup_(FRE"/>
    <property type="match status" value="1"/>
</dbReference>
<dbReference type="AlphaFoldDB" id="A0A218YZT7"/>
<dbReference type="Pfam" id="PF08030">
    <property type="entry name" value="NAD_binding_6"/>
    <property type="match status" value="1"/>
</dbReference>
<evidence type="ECO:0000256" key="14">
    <source>
        <dbReference type="SAM" id="Phobius"/>
    </source>
</evidence>
<comment type="catalytic activity">
    <reaction evidence="13">
        <text>2 a Fe(II)-siderophore + NADP(+) + H(+) = 2 a Fe(III)-siderophore + NADPH</text>
        <dbReference type="Rhea" id="RHEA:28795"/>
        <dbReference type="Rhea" id="RHEA-COMP:11342"/>
        <dbReference type="Rhea" id="RHEA-COMP:11344"/>
        <dbReference type="ChEBI" id="CHEBI:15378"/>
        <dbReference type="ChEBI" id="CHEBI:29033"/>
        <dbReference type="ChEBI" id="CHEBI:29034"/>
        <dbReference type="ChEBI" id="CHEBI:57783"/>
        <dbReference type="ChEBI" id="CHEBI:58349"/>
        <dbReference type="EC" id="1.16.1.9"/>
    </reaction>
</comment>
<dbReference type="PANTHER" id="PTHR32361:SF9">
    <property type="entry name" value="FERRIC REDUCTASE TRANSMEMBRANE COMPONENT 3-RELATED"/>
    <property type="match status" value="1"/>
</dbReference>
<evidence type="ECO:0000313" key="16">
    <source>
        <dbReference type="EMBL" id="OWP00944.1"/>
    </source>
</evidence>
<dbReference type="Proteomes" id="UP000242519">
    <property type="component" value="Unassembled WGS sequence"/>
</dbReference>
<keyword evidence="6 14" id="KW-0812">Transmembrane</keyword>
<dbReference type="InterPro" id="IPR051410">
    <property type="entry name" value="Ferric/Cupric_Reductase"/>
</dbReference>
<evidence type="ECO:0000256" key="7">
    <source>
        <dbReference type="ARBA" id="ARBA00022982"/>
    </source>
</evidence>
<dbReference type="GO" id="GO:0006826">
    <property type="term" value="P:iron ion transport"/>
    <property type="evidence" value="ECO:0007669"/>
    <property type="project" value="TreeGrafter"/>
</dbReference>
<keyword evidence="4" id="KW-0813">Transport</keyword>
<name>A0A218YZT7_9HELO</name>
<evidence type="ECO:0000256" key="12">
    <source>
        <dbReference type="ARBA" id="ARBA00023180"/>
    </source>
</evidence>
<gene>
    <name evidence="16" type="ORF">B2J93_240</name>
</gene>
<evidence type="ECO:0000256" key="6">
    <source>
        <dbReference type="ARBA" id="ARBA00022692"/>
    </source>
</evidence>
<feature type="transmembrane region" description="Helical" evidence="14">
    <location>
        <begin position="249"/>
        <end position="268"/>
    </location>
</feature>
<evidence type="ECO:0000256" key="4">
    <source>
        <dbReference type="ARBA" id="ARBA00022448"/>
    </source>
</evidence>
<evidence type="ECO:0000256" key="10">
    <source>
        <dbReference type="ARBA" id="ARBA00023065"/>
    </source>
</evidence>
<dbReference type="SUPFAM" id="SSF63380">
    <property type="entry name" value="Riboflavin synthase domain-like"/>
    <property type="match status" value="1"/>
</dbReference>
<evidence type="ECO:0000256" key="3">
    <source>
        <dbReference type="ARBA" id="ARBA00012668"/>
    </source>
</evidence>
<evidence type="ECO:0000256" key="13">
    <source>
        <dbReference type="ARBA" id="ARBA00048483"/>
    </source>
</evidence>
<dbReference type="CDD" id="cd06186">
    <property type="entry name" value="NOX_Duox_like_FAD_NADP"/>
    <property type="match status" value="1"/>
</dbReference>
<dbReference type="GO" id="GO:0005886">
    <property type="term" value="C:plasma membrane"/>
    <property type="evidence" value="ECO:0007669"/>
    <property type="project" value="UniProtKB-SubCell"/>
</dbReference>
<comment type="caution">
    <text evidence="16">The sequence shown here is derived from an EMBL/GenBank/DDBJ whole genome shotgun (WGS) entry which is preliminary data.</text>
</comment>
<dbReference type="InterPro" id="IPR017927">
    <property type="entry name" value="FAD-bd_FR_type"/>
</dbReference>
<proteinExistence type="inferred from homology"/>
<dbReference type="Pfam" id="PF08022">
    <property type="entry name" value="FAD_binding_8"/>
    <property type="match status" value="1"/>
</dbReference>
<sequence length="678" mass="74665">MSLVARQHDHGESVGAMATTLTAGAPGLVYMQRIFWAFVGAAIGLAAFSNLLNKVLCYQRISASRDNPAAARPSSLFFRAHAIISAIIREYGYYSIPVSIRDTPFYLAPLGPATILAAYVVLVVVCSLYGFNTTDARQWEDVGYRAGYIAICQLLLVVLLAAKRNLVGQVTGLGYERLAWLHRWVARSMLLAVLIHAGFFLREWGQHGYILAKIRADAITQRGIAAAAVLLWIIITSCAPVRGLSYEVFVVQHVLSWLGLVAAIYLHVPAENQIWIWLPLAFWGLDRIVRAVSLAYNNLAFFHTSNSNSSDFLSCKAIFEPLDASHTRVTILNPPVTWEAGQHVFLTCHVAAPLLSSHPFTISNIPADGKMEFIIRAKRGATRRFLSYAEKSFPTLAQNSTRQLDRRVLIDGPYSRIRPLRQFDSVVLLAGSTGATFTVPLMRDIVQHWKGQGASRKLHLDPPPGAVTRHVRFIWVVKKSSSVSWFGSEFERVVRDLDNLQNDGHHVVVDINIYVTRDDDFVSSQSSSTNSSLRSADKKRLVPSEVVDYRPECHCRQILIDADAIVPVCSCTPSRYQEKSAEQNRSRASSAATTLASSYSASAVHRRINIIGGRPPIRETIADVAERALGEMAVVVCGPPGLVQKARNAAASVGRERGVHKGTGAQGIWVHAETFGYA</sequence>
<comment type="subcellular location">
    <subcellularLocation>
        <location evidence="1">Cell membrane</location>
        <topology evidence="1">Multi-pass membrane protein</topology>
    </subcellularLocation>
</comment>
<evidence type="ECO:0000313" key="17">
    <source>
        <dbReference type="Proteomes" id="UP000242519"/>
    </source>
</evidence>
<keyword evidence="9" id="KW-0560">Oxidoreductase</keyword>
<keyword evidence="5" id="KW-1003">Cell membrane</keyword>
<dbReference type="SUPFAM" id="SSF52343">
    <property type="entry name" value="Ferredoxin reductase-like, C-terminal NADP-linked domain"/>
    <property type="match status" value="1"/>
</dbReference>
<dbReference type="GO" id="GO:0015677">
    <property type="term" value="P:copper ion import"/>
    <property type="evidence" value="ECO:0007669"/>
    <property type="project" value="TreeGrafter"/>
</dbReference>
<evidence type="ECO:0000256" key="11">
    <source>
        <dbReference type="ARBA" id="ARBA00023136"/>
    </source>
</evidence>
<dbReference type="InterPro" id="IPR013112">
    <property type="entry name" value="FAD-bd_8"/>
</dbReference>
<dbReference type="STRING" id="503106.A0A218YZT7"/>
<keyword evidence="7" id="KW-0249">Electron transport</keyword>
<feature type="domain" description="FAD-binding FR-type" evidence="15">
    <location>
        <begin position="281"/>
        <end position="420"/>
    </location>
</feature>
<evidence type="ECO:0000259" key="15">
    <source>
        <dbReference type="PROSITE" id="PS51384"/>
    </source>
</evidence>
<dbReference type="InterPro" id="IPR013130">
    <property type="entry name" value="Fe3_Rdtase_TM_dom"/>
</dbReference>
<evidence type="ECO:0000256" key="1">
    <source>
        <dbReference type="ARBA" id="ARBA00004651"/>
    </source>
</evidence>
<dbReference type="SFLD" id="SFLDS00052">
    <property type="entry name" value="Ferric_Reductase_Domain"/>
    <property type="match status" value="1"/>
</dbReference>
<dbReference type="Gene3D" id="3.40.50.80">
    <property type="entry name" value="Nucleotide-binding domain of ferredoxin-NADP reductase (FNR) module"/>
    <property type="match status" value="1"/>
</dbReference>